<proteinExistence type="inferred from homology"/>
<keyword evidence="5" id="KW-1185">Reference proteome</keyword>
<evidence type="ECO:0000256" key="1">
    <source>
        <dbReference type="ARBA" id="ARBA00009387"/>
    </source>
</evidence>
<feature type="signal peptide" evidence="2">
    <location>
        <begin position="1"/>
        <end position="20"/>
    </location>
</feature>
<dbReference type="InterPro" id="IPR008258">
    <property type="entry name" value="Transglycosylase_SLT_dom_1"/>
</dbReference>
<keyword evidence="2" id="KW-0732">Signal</keyword>
<dbReference type="Pfam" id="PF01464">
    <property type="entry name" value="SLT"/>
    <property type="match status" value="1"/>
</dbReference>
<dbReference type="GO" id="GO:0016829">
    <property type="term" value="F:lyase activity"/>
    <property type="evidence" value="ECO:0007669"/>
    <property type="project" value="UniProtKB-KW"/>
</dbReference>
<sequence>MRSLLLPITLALGLALPVHAATHDPAQDPVRSVSINPEARVSRLAVSASLRPEARDLIIPEGRWGTGGRGMAWSQAAVAALRAHASPLTDFVPADIDSWCPGYRSADRSGREAFWIALISSLAKHESTFRPTVVGGGGRWYGLLQILPSTARSYGCRARTGDALKSGAANIACGLRIMSKTVRRDGVISRGMRGVAADWGPFHNRRKRGDMLAYVQDQPFCKRLPSGLRPVARAHPFVPPADALKDLIPAQPEVSEIITEEG</sequence>
<dbReference type="Proteomes" id="UP001597135">
    <property type="component" value="Unassembled WGS sequence"/>
</dbReference>
<evidence type="ECO:0000259" key="3">
    <source>
        <dbReference type="Pfam" id="PF01464"/>
    </source>
</evidence>
<evidence type="ECO:0000313" key="4">
    <source>
        <dbReference type="EMBL" id="MFD1342380.1"/>
    </source>
</evidence>
<dbReference type="EC" id="4.2.2.n1" evidence="4"/>
<dbReference type="InterPro" id="IPR023346">
    <property type="entry name" value="Lysozyme-like_dom_sf"/>
</dbReference>
<accession>A0ABW3ZGR7</accession>
<organism evidence="4 5">
    <name type="scientific">Litorisediminicola beolgyonensis</name>
    <dbReference type="NCBI Taxonomy" id="1173614"/>
    <lineage>
        <taxon>Bacteria</taxon>
        <taxon>Pseudomonadati</taxon>
        <taxon>Pseudomonadota</taxon>
        <taxon>Alphaproteobacteria</taxon>
        <taxon>Rhodobacterales</taxon>
        <taxon>Paracoccaceae</taxon>
        <taxon>Litorisediminicola</taxon>
    </lineage>
</organism>
<dbReference type="SUPFAM" id="SSF53955">
    <property type="entry name" value="Lysozyme-like"/>
    <property type="match status" value="1"/>
</dbReference>
<feature type="domain" description="Transglycosylase SLT" evidence="3">
    <location>
        <begin position="111"/>
        <end position="183"/>
    </location>
</feature>
<evidence type="ECO:0000313" key="5">
    <source>
        <dbReference type="Proteomes" id="UP001597135"/>
    </source>
</evidence>
<keyword evidence="4" id="KW-0456">Lyase</keyword>
<feature type="chain" id="PRO_5046793715" evidence="2">
    <location>
        <begin position="21"/>
        <end position="262"/>
    </location>
</feature>
<dbReference type="Gene3D" id="1.10.530.10">
    <property type="match status" value="1"/>
</dbReference>
<dbReference type="EMBL" id="JBHTMU010000011">
    <property type="protein sequence ID" value="MFD1342380.1"/>
    <property type="molecule type" value="Genomic_DNA"/>
</dbReference>
<evidence type="ECO:0000256" key="2">
    <source>
        <dbReference type="SAM" id="SignalP"/>
    </source>
</evidence>
<name>A0ABW3ZGR7_9RHOB</name>
<comment type="similarity">
    <text evidence="1">Belongs to the virb1 family.</text>
</comment>
<dbReference type="RefSeq" id="WP_386802443.1">
    <property type="nucleotide sequence ID" value="NZ_JBHTMU010000011.1"/>
</dbReference>
<dbReference type="CDD" id="cd00254">
    <property type="entry name" value="LT-like"/>
    <property type="match status" value="1"/>
</dbReference>
<comment type="caution">
    <text evidence="4">The sequence shown here is derived from an EMBL/GenBank/DDBJ whole genome shotgun (WGS) entry which is preliminary data.</text>
</comment>
<gene>
    <name evidence="4" type="ORF">ACFQ4E_08115</name>
</gene>
<protein>
    <submittedName>
        <fullName evidence="4">Lytic transglycosylase domain-containing protein</fullName>
        <ecNumber evidence="4">4.2.2.n1</ecNumber>
    </submittedName>
</protein>
<reference evidence="5" key="1">
    <citation type="journal article" date="2019" name="Int. J. Syst. Evol. Microbiol.">
        <title>The Global Catalogue of Microorganisms (GCM) 10K type strain sequencing project: providing services to taxonomists for standard genome sequencing and annotation.</title>
        <authorList>
            <consortium name="The Broad Institute Genomics Platform"/>
            <consortium name="The Broad Institute Genome Sequencing Center for Infectious Disease"/>
            <person name="Wu L."/>
            <person name="Ma J."/>
        </authorList>
    </citation>
    <scope>NUCLEOTIDE SEQUENCE [LARGE SCALE GENOMIC DNA]</scope>
    <source>
        <strain evidence="5">CCUG 62953</strain>
    </source>
</reference>